<sequence>MKEEEWSGRSNCDHREGSVIQRNNHWSSCRGNCVCDVCQGVCSWENLVSTAETKERRGNREGTSRLGGRGLQISGECEHSVPPRIRNALYAALGESVRLLQNLQEFYWS</sequence>
<protein>
    <submittedName>
        <fullName evidence="1">Uncharacterized protein</fullName>
    </submittedName>
</protein>
<evidence type="ECO:0000313" key="2">
    <source>
        <dbReference type="Proteomes" id="UP001311232"/>
    </source>
</evidence>
<dbReference type="EMBL" id="JAHHUM010002774">
    <property type="protein sequence ID" value="KAK5600823.1"/>
    <property type="molecule type" value="Genomic_DNA"/>
</dbReference>
<evidence type="ECO:0000313" key="1">
    <source>
        <dbReference type="EMBL" id="KAK5600823.1"/>
    </source>
</evidence>
<dbReference type="Proteomes" id="UP001311232">
    <property type="component" value="Unassembled WGS sequence"/>
</dbReference>
<comment type="caution">
    <text evidence="1">The sequence shown here is derived from an EMBL/GenBank/DDBJ whole genome shotgun (WGS) entry which is preliminary data.</text>
</comment>
<keyword evidence="2" id="KW-1185">Reference proteome</keyword>
<organism evidence="1 2">
    <name type="scientific">Crenichthys baileyi</name>
    <name type="common">White River springfish</name>
    <dbReference type="NCBI Taxonomy" id="28760"/>
    <lineage>
        <taxon>Eukaryota</taxon>
        <taxon>Metazoa</taxon>
        <taxon>Chordata</taxon>
        <taxon>Craniata</taxon>
        <taxon>Vertebrata</taxon>
        <taxon>Euteleostomi</taxon>
        <taxon>Actinopterygii</taxon>
        <taxon>Neopterygii</taxon>
        <taxon>Teleostei</taxon>
        <taxon>Neoteleostei</taxon>
        <taxon>Acanthomorphata</taxon>
        <taxon>Ovalentaria</taxon>
        <taxon>Atherinomorphae</taxon>
        <taxon>Cyprinodontiformes</taxon>
        <taxon>Goodeidae</taxon>
        <taxon>Crenichthys</taxon>
    </lineage>
</organism>
<name>A0AAV9QUB8_9TELE</name>
<proteinExistence type="predicted"/>
<gene>
    <name evidence="1" type="ORF">CRENBAI_009124</name>
</gene>
<reference evidence="1 2" key="1">
    <citation type="submission" date="2021-06" db="EMBL/GenBank/DDBJ databases">
        <authorList>
            <person name="Palmer J.M."/>
        </authorList>
    </citation>
    <scope>NUCLEOTIDE SEQUENCE [LARGE SCALE GENOMIC DNA]</scope>
    <source>
        <strain evidence="1 2">MEX-2019</strain>
        <tissue evidence="1">Muscle</tissue>
    </source>
</reference>
<accession>A0AAV9QUB8</accession>
<dbReference type="AlphaFoldDB" id="A0AAV9QUB8"/>